<gene>
    <name evidence="1" type="ORF">T310_3523</name>
</gene>
<comment type="caution">
    <text evidence="1">The sequence shown here is derived from an EMBL/GenBank/DDBJ whole genome shotgun (WGS) entry which is preliminary data.</text>
</comment>
<dbReference type="PROSITE" id="PS51257">
    <property type="entry name" value="PROKAR_LIPOPROTEIN"/>
    <property type="match status" value="1"/>
</dbReference>
<dbReference type="AlphaFoldDB" id="A0A0F4YW40"/>
<dbReference type="EMBL" id="LASV01000142">
    <property type="protein sequence ID" value="KKA22444.1"/>
    <property type="molecule type" value="Genomic_DNA"/>
</dbReference>
<protein>
    <submittedName>
        <fullName evidence="1">Uncharacterized protein</fullName>
    </submittedName>
</protein>
<evidence type="ECO:0000313" key="1">
    <source>
        <dbReference type="EMBL" id="KKA22444.1"/>
    </source>
</evidence>
<accession>A0A0F4YW40</accession>
<proteinExistence type="predicted"/>
<keyword evidence="2" id="KW-1185">Reference proteome</keyword>
<dbReference type="GeneID" id="25315872"/>
<evidence type="ECO:0000313" key="2">
    <source>
        <dbReference type="Proteomes" id="UP000053958"/>
    </source>
</evidence>
<reference evidence="1 2" key="1">
    <citation type="submission" date="2015-04" db="EMBL/GenBank/DDBJ databases">
        <authorList>
            <person name="Heijne W.H."/>
            <person name="Fedorova N.D."/>
            <person name="Nierman W.C."/>
            <person name="Vollebregt A.W."/>
            <person name="Zhao Z."/>
            <person name="Wu L."/>
            <person name="Kumar M."/>
            <person name="Stam H."/>
            <person name="van den Berg M.A."/>
            <person name="Pel H.J."/>
        </authorList>
    </citation>
    <scope>NUCLEOTIDE SEQUENCE [LARGE SCALE GENOMIC DNA]</scope>
    <source>
        <strain evidence="1 2">CBS 393.64</strain>
    </source>
</reference>
<sequence length="216" mass="23829">MKKKRTSNGATSGGVMSCMCIWTCPRHGARNGFDLSISGTRRSGVAQTESRIRPELSDWNIVKYQSSTFPFLTVIHKLSVGKQGEKKIPLTAIGWKSVENQYREGMLNLQLSSDWRHASVFHLGCSVAFRGSSTIHPFGSDRGDNLRNVVPNGQRGVLEPCVHESSSSITPWDPQPILKIVVYSEDVADEGVGGRHARPPSGTWLIRNKTLWDPVG</sequence>
<organism evidence="1 2">
    <name type="scientific">Rasamsonia emersonii (strain ATCC 16479 / CBS 393.64 / IMI 116815)</name>
    <dbReference type="NCBI Taxonomy" id="1408163"/>
    <lineage>
        <taxon>Eukaryota</taxon>
        <taxon>Fungi</taxon>
        <taxon>Dikarya</taxon>
        <taxon>Ascomycota</taxon>
        <taxon>Pezizomycotina</taxon>
        <taxon>Eurotiomycetes</taxon>
        <taxon>Eurotiomycetidae</taxon>
        <taxon>Eurotiales</taxon>
        <taxon>Trichocomaceae</taxon>
        <taxon>Rasamsonia</taxon>
    </lineage>
</organism>
<dbReference type="RefSeq" id="XP_013329056.1">
    <property type="nucleotide sequence ID" value="XM_013473602.1"/>
</dbReference>
<dbReference type="Proteomes" id="UP000053958">
    <property type="component" value="Unassembled WGS sequence"/>
</dbReference>
<name>A0A0F4YW40_RASE3</name>